<evidence type="ECO:0000259" key="2">
    <source>
        <dbReference type="Pfam" id="PF19864"/>
    </source>
</evidence>
<dbReference type="PANTHER" id="PTHR42731">
    <property type="entry name" value="SLL1084 PROTEIN"/>
    <property type="match status" value="1"/>
</dbReference>
<name>X1QSL0_9ZZZZ</name>
<reference evidence="3" key="1">
    <citation type="journal article" date="2014" name="Front. Microbiol.">
        <title>High frequency of phylogenetically diverse reductive dehalogenase-homologous genes in deep subseafloor sedimentary metagenomes.</title>
        <authorList>
            <person name="Kawai M."/>
            <person name="Futagami T."/>
            <person name="Toyoda A."/>
            <person name="Takaki Y."/>
            <person name="Nishi S."/>
            <person name="Hori S."/>
            <person name="Arai W."/>
            <person name="Tsubouchi T."/>
            <person name="Morono Y."/>
            <person name="Uchiyama I."/>
            <person name="Ito T."/>
            <person name="Fujiyama A."/>
            <person name="Inagaki F."/>
            <person name="Takami H."/>
        </authorList>
    </citation>
    <scope>NUCLEOTIDE SEQUENCE</scope>
    <source>
        <strain evidence="3">Expedition CK06-06</strain>
    </source>
</reference>
<dbReference type="SFLD" id="SFLDG01082">
    <property type="entry name" value="B12-binding_domain_containing"/>
    <property type="match status" value="1"/>
</dbReference>
<evidence type="ECO:0000313" key="3">
    <source>
        <dbReference type="EMBL" id="GAI46254.1"/>
    </source>
</evidence>
<dbReference type="SUPFAM" id="SSF102114">
    <property type="entry name" value="Radical SAM enzymes"/>
    <property type="match status" value="1"/>
</dbReference>
<dbReference type="Pfam" id="PF04055">
    <property type="entry name" value="Radical_SAM"/>
    <property type="match status" value="1"/>
</dbReference>
<dbReference type="InterPro" id="IPR045784">
    <property type="entry name" value="Radical_SAM_N2"/>
</dbReference>
<dbReference type="EMBL" id="BARV01027036">
    <property type="protein sequence ID" value="GAI46254.1"/>
    <property type="molecule type" value="Genomic_DNA"/>
</dbReference>
<accession>X1QSL0</accession>
<proteinExistence type="predicted"/>
<dbReference type="PANTHER" id="PTHR42731:SF1">
    <property type="entry name" value="RADICAL SAM DOMAIN PROTEIN"/>
    <property type="match status" value="1"/>
</dbReference>
<dbReference type="AlphaFoldDB" id="X1QSL0"/>
<organism evidence="3">
    <name type="scientific">marine sediment metagenome</name>
    <dbReference type="NCBI Taxonomy" id="412755"/>
    <lineage>
        <taxon>unclassified sequences</taxon>
        <taxon>metagenomes</taxon>
        <taxon>ecological metagenomes</taxon>
    </lineage>
</organism>
<feature type="domain" description="Radical SAM core" evidence="1">
    <location>
        <begin position="140"/>
        <end position="223"/>
    </location>
</feature>
<gene>
    <name evidence="3" type="ORF">S06H3_43572</name>
</gene>
<feature type="domain" description="Radical SAM" evidence="2">
    <location>
        <begin position="1"/>
        <end position="83"/>
    </location>
</feature>
<dbReference type="GO" id="GO:0051536">
    <property type="term" value="F:iron-sulfur cluster binding"/>
    <property type="evidence" value="ECO:0007669"/>
    <property type="project" value="InterPro"/>
</dbReference>
<evidence type="ECO:0000259" key="1">
    <source>
        <dbReference type="Pfam" id="PF04055"/>
    </source>
</evidence>
<dbReference type="SFLD" id="SFLDS00029">
    <property type="entry name" value="Radical_SAM"/>
    <property type="match status" value="1"/>
</dbReference>
<dbReference type="GO" id="GO:0003824">
    <property type="term" value="F:catalytic activity"/>
    <property type="evidence" value="ECO:0007669"/>
    <property type="project" value="InterPro"/>
</dbReference>
<dbReference type="InterPro" id="IPR058240">
    <property type="entry name" value="rSAM_sf"/>
</dbReference>
<dbReference type="Gene3D" id="3.30.750.210">
    <property type="match status" value="1"/>
</dbReference>
<dbReference type="Pfam" id="PF19864">
    <property type="entry name" value="Radical_SAM_N2"/>
    <property type="match status" value="1"/>
</dbReference>
<sequence length="229" mass="25968">MLNLAKIPINSKDRGEEYPIIIAGGPGVFNPEPMSPFIDFFVIGDGEKVVIEILKKVAKLKNKGFKKTEIIKEIGQIDGIYVPEYYDFIYETDGRLKEINVKNSFPKKVVKNIYTDFDNYNKSMKLIVPNTKIVHDRFGVEIMRGCSRGCRFCLAGSIYKPVREQNTKSILKLIKDGLANTGYDEISLSSLSSTDYSQIDYLLKNLRRNLSDSHVAISLPSLRCDSFFC</sequence>
<protein>
    <submittedName>
        <fullName evidence="3">Uncharacterized protein</fullName>
    </submittedName>
</protein>
<dbReference type="InterPro" id="IPR007197">
    <property type="entry name" value="rSAM"/>
</dbReference>
<comment type="caution">
    <text evidence="3">The sequence shown here is derived from an EMBL/GenBank/DDBJ whole genome shotgun (WGS) entry which is preliminary data.</text>
</comment>